<evidence type="ECO:0000256" key="1">
    <source>
        <dbReference type="SAM" id="Phobius"/>
    </source>
</evidence>
<comment type="caution">
    <text evidence="2">The sequence shown here is derived from an EMBL/GenBank/DDBJ whole genome shotgun (WGS) entry which is preliminary data.</text>
</comment>
<organism evidence="2 3">
    <name type="scientific">Peribacillus deserti</name>
    <dbReference type="NCBI Taxonomy" id="673318"/>
    <lineage>
        <taxon>Bacteria</taxon>
        <taxon>Bacillati</taxon>
        <taxon>Bacillota</taxon>
        <taxon>Bacilli</taxon>
        <taxon>Bacillales</taxon>
        <taxon>Bacillaceae</taxon>
        <taxon>Peribacillus</taxon>
    </lineage>
</organism>
<reference evidence="2 3" key="1">
    <citation type="submission" date="2017-11" db="EMBL/GenBank/DDBJ databases">
        <title>Comparitive Functional Genomics of Dry Heat Resistant strains isolated from the Viking Spacecraft.</title>
        <authorList>
            <person name="Seuylemezian A."/>
            <person name="Cooper K."/>
            <person name="Vaishampayan P."/>
        </authorList>
    </citation>
    <scope>NUCLEOTIDE SEQUENCE [LARGE SCALE GENOMIC DNA]</scope>
    <source>
        <strain evidence="2 3">V1-29</strain>
    </source>
</reference>
<dbReference type="EMBL" id="PGUY01000017">
    <property type="protein sequence ID" value="PLT30683.1"/>
    <property type="molecule type" value="Genomic_DNA"/>
</dbReference>
<evidence type="ECO:0008006" key="4">
    <source>
        <dbReference type="Google" id="ProtNLM"/>
    </source>
</evidence>
<keyword evidence="1" id="KW-1133">Transmembrane helix</keyword>
<feature type="transmembrane region" description="Helical" evidence="1">
    <location>
        <begin position="442"/>
        <end position="466"/>
    </location>
</feature>
<evidence type="ECO:0000313" key="3">
    <source>
        <dbReference type="Proteomes" id="UP000234748"/>
    </source>
</evidence>
<accession>A0A2N5M8Q6</accession>
<dbReference type="AlphaFoldDB" id="A0A2N5M8Q6"/>
<keyword evidence="1" id="KW-0472">Membrane</keyword>
<proteinExistence type="predicted"/>
<gene>
    <name evidence="2" type="ORF">CUU66_05885</name>
</gene>
<evidence type="ECO:0000313" key="2">
    <source>
        <dbReference type="EMBL" id="PLT30683.1"/>
    </source>
</evidence>
<name>A0A2N5M8Q6_9BACI</name>
<keyword evidence="1" id="KW-0812">Transmembrane</keyword>
<keyword evidence="3" id="KW-1185">Reference proteome</keyword>
<sequence length="487" mass="57509">MSQIEIKEKEINRALLLFVLPFSIKENRIVSLKKTLSEQQFELFKLDDLSLEDKYYGDFQISHENIEGYYLPFTNKILFPSTENQEGFHRYSRPMNLDCKYRTEKFSLPFKLLSTDVTLCPINVGFITIRLQIDRGADFSAVMDFAARFRSLSPGRNSESEISIQGKEDTFKDVKEFITKHINPSITDFFDKTNMEESYFETFPFFEDDKMYVQSIFSFRETDPFVKMDVFRAANLDGSDQEGKPNISSTNKRYINEFLKENSYDRWAPDTYYVVKEDHFSCITNEQRSGLDAIVSQMFGEYYYGTLLNLFHKIVLLKIANDYSEIRVDRDREKVEELIYIVNSFTANYYFIELATQSQGRDIFLHLRDVFKIEAMYDDGKQTLYSLYRYQESFSDKKNSLLLLYLTLFTVISGIYGMNQVIDDLKGNINWERLMRYSLFEYIALFVTVSGMIVSVYLTISTFLTWRKDRLKHKAWERKTAVSTRKQ</sequence>
<protein>
    <recommendedName>
        <fullName evidence="4">Group-specific protein</fullName>
    </recommendedName>
</protein>
<feature type="transmembrane region" description="Helical" evidence="1">
    <location>
        <begin position="401"/>
        <end position="422"/>
    </location>
</feature>
<dbReference type="Proteomes" id="UP000234748">
    <property type="component" value="Unassembled WGS sequence"/>
</dbReference>